<dbReference type="EMBL" id="LSRX01000408">
    <property type="protein sequence ID" value="OLP98090.1"/>
    <property type="molecule type" value="Genomic_DNA"/>
</dbReference>
<name>A0A1Q9DSE5_SYMMI</name>
<comment type="caution">
    <text evidence="1">The sequence shown here is derived from an EMBL/GenBank/DDBJ whole genome shotgun (WGS) entry which is preliminary data.</text>
</comment>
<dbReference type="Proteomes" id="UP000186817">
    <property type="component" value="Unassembled WGS sequence"/>
</dbReference>
<gene>
    <name evidence="1" type="ORF">AK812_SmicGene19502</name>
</gene>
<sequence>MALLAEAFALGGVQHGALPRLASKPGQAAHELPERGSPTTLAAVATAVAAGVVAKRRSAKTRAAVAMRGEEESAPLREKMEKVQAGDRFVGWVKHPVLTTRQKFDLVVEVGPGDDKGAWKITDPNKRLQAGKSYEGPCKVIAEEGDSIIFRDEDTVLNGTLNGAGPGTISGRAMQGGLKWGGFFEVAREAD</sequence>
<evidence type="ECO:0000313" key="2">
    <source>
        <dbReference type="Proteomes" id="UP000186817"/>
    </source>
</evidence>
<dbReference type="OrthoDB" id="406293at2759"/>
<protein>
    <submittedName>
        <fullName evidence="1">Uncharacterized protein</fullName>
    </submittedName>
</protein>
<dbReference type="AlphaFoldDB" id="A0A1Q9DSE5"/>
<organism evidence="1 2">
    <name type="scientific">Symbiodinium microadriaticum</name>
    <name type="common">Dinoflagellate</name>
    <name type="synonym">Zooxanthella microadriatica</name>
    <dbReference type="NCBI Taxonomy" id="2951"/>
    <lineage>
        <taxon>Eukaryota</taxon>
        <taxon>Sar</taxon>
        <taxon>Alveolata</taxon>
        <taxon>Dinophyceae</taxon>
        <taxon>Suessiales</taxon>
        <taxon>Symbiodiniaceae</taxon>
        <taxon>Symbiodinium</taxon>
    </lineage>
</organism>
<evidence type="ECO:0000313" key="1">
    <source>
        <dbReference type="EMBL" id="OLP98090.1"/>
    </source>
</evidence>
<proteinExistence type="predicted"/>
<reference evidence="1 2" key="1">
    <citation type="submission" date="2016-02" db="EMBL/GenBank/DDBJ databases">
        <title>Genome analysis of coral dinoflagellate symbionts highlights evolutionary adaptations to a symbiotic lifestyle.</title>
        <authorList>
            <person name="Aranda M."/>
            <person name="Li Y."/>
            <person name="Liew Y.J."/>
            <person name="Baumgarten S."/>
            <person name="Simakov O."/>
            <person name="Wilson M."/>
            <person name="Piel J."/>
            <person name="Ashoor H."/>
            <person name="Bougouffa S."/>
            <person name="Bajic V.B."/>
            <person name="Ryu T."/>
            <person name="Ravasi T."/>
            <person name="Bayer T."/>
            <person name="Micklem G."/>
            <person name="Kim H."/>
            <person name="Bhak J."/>
            <person name="Lajeunesse T.C."/>
            <person name="Voolstra C.R."/>
        </authorList>
    </citation>
    <scope>NUCLEOTIDE SEQUENCE [LARGE SCALE GENOMIC DNA]</scope>
    <source>
        <strain evidence="1 2">CCMP2467</strain>
    </source>
</reference>
<keyword evidence="2" id="KW-1185">Reference proteome</keyword>
<accession>A0A1Q9DSE5</accession>